<sequence>MQRVRKEFAEGPSVPLLSSFNACGILGTLRASCAYECATARSALSDKFAFEMAFRDLCMIKARATGASAIVDQFADSMSMQPAALRILQNILARCAATRRSSTKIGNGWSNSREDVKRSCAASPSMDRAKLKKVVCAIGRAPILIERQVLRKLMAKEGEVALEREYDGRADTRGVCAARSLKQASRAAYRFPHHCETTRSIRFPAKSHHASATHAIESPRAIMSDVAGIQSLLSQIAISCPRPLDRLPCANVPECTRNGTHACLNCKSDSWKPDWVVERRSPSFIVGGDIDTADQWAQWLQHKDQELALGKHLWGNVPATDIVNLANNEGDSKVDLSLVFAASGDLRNVMKTVNELPSDYSGHLTILLNDIEPYIVVRNLAILLILGQVSDEEMAAEVALHLWYSLFVPVEHIATYHSVITPYLTKYDPDEPSAVALGPNSTLSAIIPADTMRLLAALLVSDHDIQDANAENRRVRFAPGRVDRHHRHYCRLQPSNRLAVHEFRRFGLVLPFGARNDLFNTPNRFLFSPSGKWLQDDIASPLESWNLETVVKAGKAHGAQSEDIFGCLYFYLSDQLRMFARRLKDFRISIQLLNQNAKSLPNDIRSGSLTPVIPRDVTFDRIDVSNILDLEYVGLTSVLEGWGPLLKETRTATILGYFMNWVKRQKGAHMNTAGEKVIEKMMGQLVDQGRYPKLSRGASLKEIIDLKQMMLGTLGYMNAIYDSSQAFEEFLNTQDITKLLQETRLKRKEIHSLVPNKCQLKHWGTHKQDCKDPLRSDSWEPNWIAENRAPSFAGEYDEKIGDLWQRLSDPEFSDGQFLWGNVPAINIVNLPNNEGDSKIDLSLAFAASGDLRNVVKTVNELPADYSGQLDILLNDLDPYVVVRNLTILLILGQVPDEKRAVDVALHLWYSICVPKQHPVTVLNTILPLIKRYQANQPFSEALGPRSTLSAPIPPETMKLLYVLVRKEHDIQDINAEIERIRSRRSGLVLPFGARSDEFNFPNRFLFSRDGRWLQNEAVSPLDSWSLDEVVKVGSAHGAQSEDIFGCLYFYLSDQLALFSRRLKQFRISFQLLNEDATTLPQSIRSGALASIIPADTTFDRIDVSNILDEVWAGSSPVLQGWGPLLKETKTATILGYYMNWIEEQPGGHVNTAGEATASKLLQELLRQGKMAFEEFLAAQGVTEILRKADHQRRKTHTIVPHVRLPHALSMRII</sequence>
<feature type="domain" description="DUF4470" evidence="1">
    <location>
        <begin position="313"/>
        <end position="408"/>
    </location>
</feature>
<organism evidence="2 3">
    <name type="scientific">Dentipellis fragilis</name>
    <dbReference type="NCBI Taxonomy" id="205917"/>
    <lineage>
        <taxon>Eukaryota</taxon>
        <taxon>Fungi</taxon>
        <taxon>Dikarya</taxon>
        <taxon>Basidiomycota</taxon>
        <taxon>Agaricomycotina</taxon>
        <taxon>Agaricomycetes</taxon>
        <taxon>Russulales</taxon>
        <taxon>Hericiaceae</taxon>
        <taxon>Dentipellis</taxon>
    </lineage>
</organism>
<dbReference type="InterPro" id="IPR027974">
    <property type="entry name" value="DUF4470"/>
</dbReference>
<dbReference type="OrthoDB" id="5282002at2759"/>
<gene>
    <name evidence="2" type="ORF">EVG20_g7975</name>
</gene>
<reference evidence="2 3" key="1">
    <citation type="submission" date="2019-02" db="EMBL/GenBank/DDBJ databases">
        <title>Genome sequencing of the rare red list fungi Dentipellis fragilis.</title>
        <authorList>
            <person name="Buettner E."/>
            <person name="Kellner H."/>
        </authorList>
    </citation>
    <scope>NUCLEOTIDE SEQUENCE [LARGE SCALE GENOMIC DNA]</scope>
    <source>
        <strain evidence="2 3">DSM 105465</strain>
    </source>
</reference>
<keyword evidence="3" id="KW-1185">Reference proteome</keyword>
<accession>A0A4Y9Y9C6</accession>
<proteinExistence type="predicted"/>
<dbReference type="Proteomes" id="UP000298327">
    <property type="component" value="Unassembled WGS sequence"/>
</dbReference>
<evidence type="ECO:0000259" key="1">
    <source>
        <dbReference type="Pfam" id="PF14737"/>
    </source>
</evidence>
<name>A0A4Y9Y9C6_9AGAM</name>
<protein>
    <recommendedName>
        <fullName evidence="1">DUF4470 domain-containing protein</fullName>
    </recommendedName>
</protein>
<dbReference type="Pfam" id="PF14737">
    <property type="entry name" value="DUF4470"/>
    <property type="match status" value="2"/>
</dbReference>
<dbReference type="STRING" id="205917.A0A4Y9Y9C6"/>
<evidence type="ECO:0000313" key="3">
    <source>
        <dbReference type="Proteomes" id="UP000298327"/>
    </source>
</evidence>
<evidence type="ECO:0000313" key="2">
    <source>
        <dbReference type="EMBL" id="TFY58925.1"/>
    </source>
</evidence>
<dbReference type="EMBL" id="SEOQ01000651">
    <property type="protein sequence ID" value="TFY58925.1"/>
    <property type="molecule type" value="Genomic_DNA"/>
</dbReference>
<feature type="domain" description="DUF4470" evidence="1">
    <location>
        <begin position="818"/>
        <end position="912"/>
    </location>
</feature>
<dbReference type="AlphaFoldDB" id="A0A4Y9Y9C6"/>
<comment type="caution">
    <text evidence="2">The sequence shown here is derived from an EMBL/GenBank/DDBJ whole genome shotgun (WGS) entry which is preliminary data.</text>
</comment>